<keyword evidence="2" id="KW-0067">ATP-binding</keyword>
<dbReference type="Gene3D" id="3.30.30.30">
    <property type="match status" value="1"/>
</dbReference>
<dbReference type="Proteomes" id="UP000219338">
    <property type="component" value="Unassembled WGS sequence"/>
</dbReference>
<dbReference type="InterPro" id="IPR013126">
    <property type="entry name" value="Hsp_70_fam"/>
</dbReference>
<dbReference type="GO" id="GO:0005524">
    <property type="term" value="F:ATP binding"/>
    <property type="evidence" value="ECO:0007669"/>
    <property type="project" value="UniProtKB-KW"/>
</dbReference>
<dbReference type="OrthoDB" id="29851at2759"/>
<keyword evidence="5" id="KW-1185">Reference proteome</keyword>
<dbReference type="PRINTS" id="PR00301">
    <property type="entry name" value="HEATSHOCK70"/>
</dbReference>
<name>A0A284RUI3_ARMOS</name>
<dbReference type="PANTHER" id="PTHR45639:SF32">
    <property type="entry name" value="HEAT SHOCK PROTEIN PDR13"/>
    <property type="match status" value="1"/>
</dbReference>
<keyword evidence="1" id="KW-0547">Nucleotide-binding</keyword>
<evidence type="ECO:0000256" key="2">
    <source>
        <dbReference type="ARBA" id="ARBA00022840"/>
    </source>
</evidence>
<proteinExistence type="predicted"/>
<evidence type="ECO:0008006" key="6">
    <source>
        <dbReference type="Google" id="ProtNLM"/>
    </source>
</evidence>
<reference evidence="5" key="1">
    <citation type="journal article" date="2017" name="Nat. Ecol. Evol.">
        <title>Genome expansion and lineage-specific genetic innovations in the forest pathogenic fungi Armillaria.</title>
        <authorList>
            <person name="Sipos G."/>
            <person name="Prasanna A.N."/>
            <person name="Walter M.C."/>
            <person name="O'Connor E."/>
            <person name="Balint B."/>
            <person name="Krizsan K."/>
            <person name="Kiss B."/>
            <person name="Hess J."/>
            <person name="Varga T."/>
            <person name="Slot J."/>
            <person name="Riley R."/>
            <person name="Boka B."/>
            <person name="Rigling D."/>
            <person name="Barry K."/>
            <person name="Lee J."/>
            <person name="Mihaltcheva S."/>
            <person name="LaButti K."/>
            <person name="Lipzen A."/>
            <person name="Waldron R."/>
            <person name="Moloney N.M."/>
            <person name="Sperisen C."/>
            <person name="Kredics L."/>
            <person name="Vagvoelgyi C."/>
            <person name="Patrignani A."/>
            <person name="Fitzpatrick D."/>
            <person name="Nagy I."/>
            <person name="Doyle S."/>
            <person name="Anderson J.B."/>
            <person name="Grigoriev I.V."/>
            <person name="Gueldener U."/>
            <person name="Muensterkoetter M."/>
            <person name="Nagy L.G."/>
        </authorList>
    </citation>
    <scope>NUCLEOTIDE SEQUENCE [LARGE SCALE GENOMIC DNA]</scope>
    <source>
        <strain evidence="5">C18/9</strain>
    </source>
</reference>
<dbReference type="EMBL" id="FUEG01000017">
    <property type="protein sequence ID" value="SJL12416.1"/>
    <property type="molecule type" value="Genomic_DNA"/>
</dbReference>
<dbReference type="OMA" id="NAHNTIT"/>
<accession>A0A284RUI3</accession>
<dbReference type="FunFam" id="3.90.640.10:FF:000021">
    <property type="entry name" value="Heat shock protein 14"/>
    <property type="match status" value="1"/>
</dbReference>
<dbReference type="Gene3D" id="3.90.640.10">
    <property type="entry name" value="Actin, Chain A, domain 4"/>
    <property type="match status" value="1"/>
</dbReference>
<evidence type="ECO:0000256" key="1">
    <source>
        <dbReference type="ARBA" id="ARBA00022741"/>
    </source>
</evidence>
<dbReference type="GO" id="GO:0005634">
    <property type="term" value="C:nucleus"/>
    <property type="evidence" value="ECO:0007669"/>
    <property type="project" value="TreeGrafter"/>
</dbReference>
<organism evidence="4 5">
    <name type="scientific">Armillaria ostoyae</name>
    <name type="common">Armillaria root rot fungus</name>
    <dbReference type="NCBI Taxonomy" id="47428"/>
    <lineage>
        <taxon>Eukaryota</taxon>
        <taxon>Fungi</taxon>
        <taxon>Dikarya</taxon>
        <taxon>Basidiomycota</taxon>
        <taxon>Agaricomycotina</taxon>
        <taxon>Agaricomycetes</taxon>
        <taxon>Agaricomycetidae</taxon>
        <taxon>Agaricales</taxon>
        <taxon>Marasmiineae</taxon>
        <taxon>Physalacriaceae</taxon>
        <taxon>Armillaria</taxon>
    </lineage>
</organism>
<evidence type="ECO:0000313" key="4">
    <source>
        <dbReference type="EMBL" id="SJL12416.1"/>
    </source>
</evidence>
<gene>
    <name evidence="4" type="ORF">ARMOST_15843</name>
</gene>
<dbReference type="GO" id="GO:0005829">
    <property type="term" value="C:cytosol"/>
    <property type="evidence" value="ECO:0007669"/>
    <property type="project" value="TreeGrafter"/>
</dbReference>
<dbReference type="Gene3D" id="3.30.420.40">
    <property type="match status" value="2"/>
</dbReference>
<evidence type="ECO:0000256" key="3">
    <source>
        <dbReference type="SAM" id="MobiDB-lite"/>
    </source>
</evidence>
<dbReference type="AlphaFoldDB" id="A0A284RUI3"/>
<protein>
    <recommendedName>
        <fullName evidence="6">Actin-like ATPase domain-containing protein</fullName>
    </recommendedName>
</protein>
<dbReference type="STRING" id="47428.A0A284RUI3"/>
<evidence type="ECO:0000313" key="5">
    <source>
        <dbReference type="Proteomes" id="UP000219338"/>
    </source>
</evidence>
<feature type="region of interest" description="Disordered" evidence="3">
    <location>
        <begin position="134"/>
        <end position="157"/>
    </location>
</feature>
<dbReference type="SUPFAM" id="SSF53067">
    <property type="entry name" value="Actin-like ATPase domain"/>
    <property type="match status" value="2"/>
</dbReference>
<dbReference type="PANTHER" id="PTHR45639">
    <property type="entry name" value="HSC70CB, ISOFORM G-RELATED"/>
    <property type="match status" value="1"/>
</dbReference>
<dbReference type="Pfam" id="PF00012">
    <property type="entry name" value="HSP70"/>
    <property type="match status" value="2"/>
</dbReference>
<dbReference type="GO" id="GO:0140662">
    <property type="term" value="F:ATP-dependent protein folding chaperone"/>
    <property type="evidence" value="ECO:0007669"/>
    <property type="project" value="InterPro"/>
</dbReference>
<dbReference type="InterPro" id="IPR043129">
    <property type="entry name" value="ATPase_NBD"/>
</dbReference>
<sequence length="636" mass="68242">MAPETLANGSADPSVEGTAIPPVVGINFGNSYASIAVFTKEGLAECIANEDGERQIACTIAFHGEETYIGNQAKHQLVKNSKNTITGFRNLLGKKFSEIPSSEISTTSALVIQHPDLPDVPAYKVEVLQAAPAPLPSTASNTPAASVAPTPRSEPTPTERILTVSEVTTIFLQSLIQSAEDFLGKKVQGAVVTVPPTFTDAQIDALDKAACDAGVKVLQFLEEAGAAAATTSSEQWSSSLNPDRTQLIVDLGSSSLSLFVISMREGLAHLLGSSTTSAIGGDQIDDKLVSFFAADFTKKTKTPLKVVPSIENADKRAEAKLRLAIEHTKRTLSASPGAATCSVESLKEGLDFTGSINRIRFDMVVRSVYTAVAAAVEELLKSLDIDSYYINEIVYVGGTTCLPGLNEHLITSCGFNDAVDTPFSLGTVVGGGVGDPTTILARGSAVQAALIASLPHDEDYAEIRQAFERASVTEAPVMTRSIGLYFPGEGEEHKAGTWITVLWKDTPLPARRIISFDATLTEESKKFAFEVWEIEEKVRIDKVKLEKLELSDDEEEEEEDEYEEQKHPQMNKVAFLGAEEAEALLGIKTKGNGPDAGKWTTTLQVIFQASEEGELEVYMREIGENGALLSLRVPPS</sequence>